<reference evidence="1" key="1">
    <citation type="submission" date="2014-09" db="EMBL/GenBank/DDBJ databases">
        <authorList>
            <person name="Magalhaes I.L.F."/>
            <person name="Oliveira U."/>
            <person name="Santos F.R."/>
            <person name="Vidigal T.H.D.A."/>
            <person name="Brescovit A.D."/>
            <person name="Santos A.J."/>
        </authorList>
    </citation>
    <scope>NUCLEOTIDE SEQUENCE</scope>
    <source>
        <tissue evidence="1">Shoot tissue taken approximately 20 cm above the soil surface</tissue>
    </source>
</reference>
<organism evidence="1">
    <name type="scientific">Arundo donax</name>
    <name type="common">Giant reed</name>
    <name type="synonym">Donax arundinaceus</name>
    <dbReference type="NCBI Taxonomy" id="35708"/>
    <lineage>
        <taxon>Eukaryota</taxon>
        <taxon>Viridiplantae</taxon>
        <taxon>Streptophyta</taxon>
        <taxon>Embryophyta</taxon>
        <taxon>Tracheophyta</taxon>
        <taxon>Spermatophyta</taxon>
        <taxon>Magnoliopsida</taxon>
        <taxon>Liliopsida</taxon>
        <taxon>Poales</taxon>
        <taxon>Poaceae</taxon>
        <taxon>PACMAD clade</taxon>
        <taxon>Arundinoideae</taxon>
        <taxon>Arundineae</taxon>
        <taxon>Arundo</taxon>
    </lineage>
</organism>
<protein>
    <submittedName>
        <fullName evidence="1">Uncharacterized protein</fullName>
    </submittedName>
</protein>
<accession>A0A0A8YUH7</accession>
<dbReference type="AlphaFoldDB" id="A0A0A8YUH7"/>
<name>A0A0A8YUH7_ARUDO</name>
<reference evidence="1" key="2">
    <citation type="journal article" date="2015" name="Data Brief">
        <title>Shoot transcriptome of the giant reed, Arundo donax.</title>
        <authorList>
            <person name="Barrero R.A."/>
            <person name="Guerrero F.D."/>
            <person name="Moolhuijzen P."/>
            <person name="Goolsby J.A."/>
            <person name="Tidwell J."/>
            <person name="Bellgard S.E."/>
            <person name="Bellgard M.I."/>
        </authorList>
    </citation>
    <scope>NUCLEOTIDE SEQUENCE</scope>
    <source>
        <tissue evidence="1">Shoot tissue taken approximately 20 cm above the soil surface</tissue>
    </source>
</reference>
<dbReference type="EMBL" id="GBRH01267634">
    <property type="protein sequence ID" value="JAD30261.1"/>
    <property type="molecule type" value="Transcribed_RNA"/>
</dbReference>
<evidence type="ECO:0000313" key="1">
    <source>
        <dbReference type="EMBL" id="JAD30261.1"/>
    </source>
</evidence>
<sequence length="19" mass="2028">MLAGTVATCLAYQWPSRCG</sequence>
<proteinExistence type="predicted"/>